<dbReference type="RefSeq" id="WP_231954871.1">
    <property type="nucleotide sequence ID" value="NZ_BOMJ01000037.1"/>
</dbReference>
<sequence length="366" mass="38476">MSALSSALPDFPWDLLEPAKAIARSHPDGIVDLSVGTPVDPVPAVVQRALADASDSPGYPLTAGTPQLRAAIAGWLARECGASGELGVLPTIGSKELVAWLPTLLGVKPGDVVVIPQVCYPTYEVGAKLAGAEVIRSDSLTAIGPDRRVKLIWINSPSNPTGKVLPAEHLRKVVDWARERGVTVVSDECYVSLGWDATPVSVLSDEVTGGDYAGVLAVHSLSKRSNLAGYRAGFVGGDPALVGELLAVRKHAGMIVPAPVQAAMVAALTGEEHVAQQRARYAARRETLRSALVKAGFEISHSEAGLYLWATRDEDCWTTVDRLAQHGILAAPGAFYGPAAAKHVRIAMTATDERVAAAADRLAAFH</sequence>
<reference evidence="6 7" key="1">
    <citation type="submission" date="2016-10" db="EMBL/GenBank/DDBJ databases">
        <authorList>
            <person name="de Groot N.N."/>
        </authorList>
    </citation>
    <scope>NUCLEOTIDE SEQUENCE [LARGE SCALE GENOMIC DNA]</scope>
    <source>
        <strain evidence="6 7">DSM 43941</strain>
    </source>
</reference>
<dbReference type="EC" id="2.6.1.-" evidence="4"/>
<dbReference type="PANTHER" id="PTHR42832">
    <property type="entry name" value="AMINO ACID AMINOTRANSFERASE"/>
    <property type="match status" value="1"/>
</dbReference>
<keyword evidence="7" id="KW-1185">Reference proteome</keyword>
<evidence type="ECO:0000313" key="7">
    <source>
        <dbReference type="Proteomes" id="UP000198688"/>
    </source>
</evidence>
<protein>
    <recommendedName>
        <fullName evidence="4">Aminotransferase</fullName>
        <ecNumber evidence="4">2.6.1.-</ecNumber>
    </recommendedName>
</protein>
<dbReference type="GO" id="GO:0008483">
    <property type="term" value="F:transaminase activity"/>
    <property type="evidence" value="ECO:0007669"/>
    <property type="project" value="UniProtKB-KW"/>
</dbReference>
<dbReference type="InterPro" id="IPR004838">
    <property type="entry name" value="NHTrfase_class1_PyrdxlP-BS"/>
</dbReference>
<name>A0A1H2D1T3_9ACTN</name>
<gene>
    <name evidence="6" type="ORF">SAMN04489716_7711</name>
</gene>
<dbReference type="PROSITE" id="PS00105">
    <property type="entry name" value="AA_TRANSFER_CLASS_1"/>
    <property type="match status" value="1"/>
</dbReference>
<dbReference type="Gene3D" id="3.90.1150.10">
    <property type="entry name" value="Aspartate Aminotransferase, domain 1"/>
    <property type="match status" value="1"/>
</dbReference>
<dbReference type="InterPro" id="IPR015421">
    <property type="entry name" value="PyrdxlP-dep_Trfase_major"/>
</dbReference>
<accession>A0A1H2D1T3</accession>
<comment type="cofactor">
    <cofactor evidence="1 4">
        <name>pyridoxal 5'-phosphate</name>
        <dbReference type="ChEBI" id="CHEBI:597326"/>
    </cofactor>
</comment>
<dbReference type="STRING" id="113562.SAMN04489716_7711"/>
<keyword evidence="2 4" id="KW-0032">Aminotransferase</keyword>
<dbReference type="Gene3D" id="3.40.640.10">
    <property type="entry name" value="Type I PLP-dependent aspartate aminotransferase-like (Major domain)"/>
    <property type="match status" value="1"/>
</dbReference>
<dbReference type="NCBIfam" id="TIGR03539">
    <property type="entry name" value="DapC_actino"/>
    <property type="match status" value="1"/>
</dbReference>
<dbReference type="EMBL" id="LT629758">
    <property type="protein sequence ID" value="SDT76720.1"/>
    <property type="molecule type" value="Genomic_DNA"/>
</dbReference>
<evidence type="ECO:0000313" key="6">
    <source>
        <dbReference type="EMBL" id="SDT76720.1"/>
    </source>
</evidence>
<dbReference type="CDD" id="cd00609">
    <property type="entry name" value="AAT_like"/>
    <property type="match status" value="1"/>
</dbReference>
<dbReference type="InterPro" id="IPR015424">
    <property type="entry name" value="PyrdxlP-dep_Trfase"/>
</dbReference>
<proteinExistence type="inferred from homology"/>
<dbReference type="AlphaFoldDB" id="A0A1H2D1T3"/>
<evidence type="ECO:0000259" key="5">
    <source>
        <dbReference type="Pfam" id="PF00155"/>
    </source>
</evidence>
<dbReference type="PANTHER" id="PTHR42832:SF3">
    <property type="entry name" value="L-GLUTAMINE--4-(METHYLSULFANYL)-2-OXOBUTANOATE AMINOTRANSFERASE"/>
    <property type="match status" value="1"/>
</dbReference>
<dbReference type="InterPro" id="IPR004839">
    <property type="entry name" value="Aminotransferase_I/II_large"/>
</dbReference>
<dbReference type="InterPro" id="IPR050881">
    <property type="entry name" value="LL-DAP_aminotransferase"/>
</dbReference>
<organism evidence="6 7">
    <name type="scientific">Actinoplanes derwentensis</name>
    <dbReference type="NCBI Taxonomy" id="113562"/>
    <lineage>
        <taxon>Bacteria</taxon>
        <taxon>Bacillati</taxon>
        <taxon>Actinomycetota</taxon>
        <taxon>Actinomycetes</taxon>
        <taxon>Micromonosporales</taxon>
        <taxon>Micromonosporaceae</taxon>
        <taxon>Actinoplanes</taxon>
    </lineage>
</organism>
<dbReference type="GO" id="GO:0030170">
    <property type="term" value="F:pyridoxal phosphate binding"/>
    <property type="evidence" value="ECO:0007669"/>
    <property type="project" value="InterPro"/>
</dbReference>
<comment type="similarity">
    <text evidence="4">Belongs to the class-I pyridoxal-phosphate-dependent aminotransferase family.</text>
</comment>
<dbReference type="InterPro" id="IPR015422">
    <property type="entry name" value="PyrdxlP-dep_Trfase_small"/>
</dbReference>
<evidence type="ECO:0000256" key="2">
    <source>
        <dbReference type="ARBA" id="ARBA00022576"/>
    </source>
</evidence>
<evidence type="ECO:0000256" key="3">
    <source>
        <dbReference type="ARBA" id="ARBA00022679"/>
    </source>
</evidence>
<dbReference type="InterPro" id="IPR019880">
    <property type="entry name" value="OxyQ"/>
</dbReference>
<evidence type="ECO:0000256" key="4">
    <source>
        <dbReference type="RuleBase" id="RU000481"/>
    </source>
</evidence>
<keyword evidence="3 4" id="KW-0808">Transferase</keyword>
<dbReference type="SUPFAM" id="SSF53383">
    <property type="entry name" value="PLP-dependent transferases"/>
    <property type="match status" value="1"/>
</dbReference>
<evidence type="ECO:0000256" key="1">
    <source>
        <dbReference type="ARBA" id="ARBA00001933"/>
    </source>
</evidence>
<dbReference type="Pfam" id="PF00155">
    <property type="entry name" value="Aminotran_1_2"/>
    <property type="match status" value="1"/>
</dbReference>
<feature type="domain" description="Aminotransferase class I/classII large" evidence="5">
    <location>
        <begin position="30"/>
        <end position="362"/>
    </location>
</feature>
<dbReference type="Proteomes" id="UP000198688">
    <property type="component" value="Chromosome I"/>
</dbReference>